<dbReference type="SMART" id="SM00342">
    <property type="entry name" value="HTH_ARAC"/>
    <property type="match status" value="1"/>
</dbReference>
<comment type="caution">
    <text evidence="7">The sequence shown here is derived from an EMBL/GenBank/DDBJ whole genome shotgun (WGS) entry which is preliminary data.</text>
</comment>
<evidence type="ECO:0000313" key="7">
    <source>
        <dbReference type="EMBL" id="GBG11593.1"/>
    </source>
</evidence>
<feature type="domain" description="HTH araC/xylS-type" evidence="5">
    <location>
        <begin position="416"/>
        <end position="514"/>
    </location>
</feature>
<dbReference type="Gene3D" id="3.40.50.2300">
    <property type="match status" value="1"/>
</dbReference>
<name>A0A2R5F4L4_9BACL</name>
<sequence length="514" mass="57592">MKLLIVDDEVIIRTGLSTVIQWEENGITLLTPAASAEEALMRIPLEKPDIVLTDIRMTGMTGLEMSHAIKRDYPWIEIVVLSGHDDFSYAQQAIRNGIGDYLLKTSRPGDIMSAVMKARGKIVSSRAAVQEGQAHQTAFRWKLLDGLLRGGHTPAEAEIDEVLSHYPELRLGSDWETLELWMISPGESLHMKEQLKQPLRLIGDKLKDSLNCAILDWNNGWLIFFRSGQPAAGRTVRAAIDAVGRTAEAPVFTVIGKRAAGLVELRESLRTAEQTVAYRWLAGGSGVLDYEEIKDRKGMRAVCSQEEEAALIAVLRGGSEEALRIWIREMLAAILRDPEATPGTMTSYLHSLLVAGVRWLERAAESVGRPTPSIASMEDTNEKRLAECPEESMIRVLTEVLAEYKRLNGGRSDAIERTLSYIREHLDQSLTLAQVAANIHMNPNYFSKLFKQETGKTYIEYLTEARMEWAAKLLRETPAKVSEIAKRVGYEDMKHFNHLFKRHTGVTPSQFRQG</sequence>
<protein>
    <submittedName>
        <fullName evidence="7">DNA-binding response regulator</fullName>
    </submittedName>
</protein>
<dbReference type="Proteomes" id="UP000245202">
    <property type="component" value="Unassembled WGS sequence"/>
</dbReference>
<dbReference type="InterPro" id="IPR018060">
    <property type="entry name" value="HTH_AraC"/>
</dbReference>
<keyword evidence="1" id="KW-0805">Transcription regulation</keyword>
<organism evidence="7 8">
    <name type="scientific">Paenibacillus agaridevorans</name>
    <dbReference type="NCBI Taxonomy" id="171404"/>
    <lineage>
        <taxon>Bacteria</taxon>
        <taxon>Bacillati</taxon>
        <taxon>Bacillota</taxon>
        <taxon>Bacilli</taxon>
        <taxon>Bacillales</taxon>
        <taxon>Paenibacillaceae</taxon>
        <taxon>Paenibacillus</taxon>
    </lineage>
</organism>
<gene>
    <name evidence="7" type="ORF">PAT3040_06423</name>
</gene>
<dbReference type="SMART" id="SM00448">
    <property type="entry name" value="REC"/>
    <property type="match status" value="1"/>
</dbReference>
<keyword evidence="2 7" id="KW-0238">DNA-binding</keyword>
<dbReference type="GO" id="GO:0000160">
    <property type="term" value="P:phosphorelay signal transduction system"/>
    <property type="evidence" value="ECO:0007669"/>
    <property type="project" value="InterPro"/>
</dbReference>
<dbReference type="InterPro" id="IPR011006">
    <property type="entry name" value="CheY-like_superfamily"/>
</dbReference>
<feature type="modified residue" description="4-aspartylphosphate" evidence="4">
    <location>
        <position position="54"/>
    </location>
</feature>
<evidence type="ECO:0000256" key="3">
    <source>
        <dbReference type="ARBA" id="ARBA00023163"/>
    </source>
</evidence>
<dbReference type="GO" id="GO:0043565">
    <property type="term" value="F:sequence-specific DNA binding"/>
    <property type="evidence" value="ECO:0007669"/>
    <property type="project" value="InterPro"/>
</dbReference>
<evidence type="ECO:0000256" key="1">
    <source>
        <dbReference type="ARBA" id="ARBA00023015"/>
    </source>
</evidence>
<dbReference type="EMBL" id="BDQX01000423">
    <property type="protein sequence ID" value="GBG11593.1"/>
    <property type="molecule type" value="Genomic_DNA"/>
</dbReference>
<reference evidence="7 8" key="1">
    <citation type="submission" date="2017-08" db="EMBL/GenBank/DDBJ databases">
        <title>Substantial Increase in Enzyme Production by Combined Drug-Resistance Mutations in Paenibacillus agaridevorans.</title>
        <authorList>
            <person name="Tanaka Y."/>
            <person name="Funane K."/>
            <person name="Hosaka T."/>
            <person name="Shiwa Y."/>
            <person name="Fujita N."/>
            <person name="Miyazaki T."/>
            <person name="Yoshikawa H."/>
            <person name="Murakami K."/>
            <person name="Kasahara K."/>
            <person name="Inaoka T."/>
            <person name="Hiraga Y."/>
            <person name="Ochi K."/>
        </authorList>
    </citation>
    <scope>NUCLEOTIDE SEQUENCE [LARGE SCALE GENOMIC DNA]</scope>
    <source>
        <strain evidence="7 8">T-3040</strain>
    </source>
</reference>
<keyword evidence="4" id="KW-0597">Phosphoprotein</keyword>
<dbReference type="PROSITE" id="PS50110">
    <property type="entry name" value="RESPONSE_REGULATORY"/>
    <property type="match status" value="1"/>
</dbReference>
<feature type="domain" description="Response regulatory" evidence="6">
    <location>
        <begin position="2"/>
        <end position="119"/>
    </location>
</feature>
<dbReference type="SUPFAM" id="SSF46689">
    <property type="entry name" value="Homeodomain-like"/>
    <property type="match status" value="2"/>
</dbReference>
<accession>A0A2R5F4L4</accession>
<dbReference type="RefSeq" id="WP_108995861.1">
    <property type="nucleotide sequence ID" value="NZ_BDQX01000423.1"/>
</dbReference>
<dbReference type="PRINTS" id="PR00032">
    <property type="entry name" value="HTHARAC"/>
</dbReference>
<dbReference type="Pfam" id="PF00072">
    <property type="entry name" value="Response_reg"/>
    <property type="match status" value="1"/>
</dbReference>
<dbReference type="InterPro" id="IPR009057">
    <property type="entry name" value="Homeodomain-like_sf"/>
</dbReference>
<dbReference type="GO" id="GO:0003700">
    <property type="term" value="F:DNA-binding transcription factor activity"/>
    <property type="evidence" value="ECO:0007669"/>
    <property type="project" value="InterPro"/>
</dbReference>
<dbReference type="PANTHER" id="PTHR43280:SF2">
    <property type="entry name" value="HTH-TYPE TRANSCRIPTIONAL REGULATOR EXSA"/>
    <property type="match status" value="1"/>
</dbReference>
<evidence type="ECO:0000256" key="2">
    <source>
        <dbReference type="ARBA" id="ARBA00023125"/>
    </source>
</evidence>
<evidence type="ECO:0000313" key="8">
    <source>
        <dbReference type="Proteomes" id="UP000245202"/>
    </source>
</evidence>
<dbReference type="CDD" id="cd17536">
    <property type="entry name" value="REC_YesN-like"/>
    <property type="match status" value="1"/>
</dbReference>
<dbReference type="AlphaFoldDB" id="A0A2R5F4L4"/>
<dbReference type="PANTHER" id="PTHR43280">
    <property type="entry name" value="ARAC-FAMILY TRANSCRIPTIONAL REGULATOR"/>
    <property type="match status" value="1"/>
</dbReference>
<dbReference type="SUPFAM" id="SSF52172">
    <property type="entry name" value="CheY-like"/>
    <property type="match status" value="1"/>
</dbReference>
<dbReference type="InterPro" id="IPR001789">
    <property type="entry name" value="Sig_transdc_resp-reg_receiver"/>
</dbReference>
<dbReference type="InterPro" id="IPR020449">
    <property type="entry name" value="Tscrpt_reg_AraC-type_HTH"/>
</dbReference>
<dbReference type="Gene3D" id="1.10.10.60">
    <property type="entry name" value="Homeodomain-like"/>
    <property type="match status" value="2"/>
</dbReference>
<evidence type="ECO:0000259" key="5">
    <source>
        <dbReference type="PROSITE" id="PS01124"/>
    </source>
</evidence>
<evidence type="ECO:0000256" key="4">
    <source>
        <dbReference type="PROSITE-ProRule" id="PRU00169"/>
    </source>
</evidence>
<dbReference type="Pfam" id="PF12833">
    <property type="entry name" value="HTH_18"/>
    <property type="match status" value="1"/>
</dbReference>
<evidence type="ECO:0000259" key="6">
    <source>
        <dbReference type="PROSITE" id="PS50110"/>
    </source>
</evidence>
<keyword evidence="8" id="KW-1185">Reference proteome</keyword>
<proteinExistence type="predicted"/>
<dbReference type="PROSITE" id="PS01124">
    <property type="entry name" value="HTH_ARAC_FAMILY_2"/>
    <property type="match status" value="1"/>
</dbReference>
<keyword evidence="3" id="KW-0804">Transcription</keyword>